<reference evidence="1 2" key="1">
    <citation type="journal article" date="2016" name="Nat. Commun.">
        <title>Thousands of microbial genomes shed light on interconnected biogeochemical processes in an aquifer system.</title>
        <authorList>
            <person name="Anantharaman K."/>
            <person name="Brown C.T."/>
            <person name="Hug L.A."/>
            <person name="Sharon I."/>
            <person name="Castelle C.J."/>
            <person name="Probst A.J."/>
            <person name="Thomas B.C."/>
            <person name="Singh A."/>
            <person name="Wilkins M.J."/>
            <person name="Karaoz U."/>
            <person name="Brodie E.L."/>
            <person name="Williams K.H."/>
            <person name="Hubbard S.S."/>
            <person name="Banfield J.F."/>
        </authorList>
    </citation>
    <scope>NUCLEOTIDE SEQUENCE [LARGE SCALE GENOMIC DNA]</scope>
</reference>
<sequence>MHTDGLTTDTIVVLGSKPDARLPAVAAPAVFAANNAVELAVHYREKYGSRIVALTAGDELAKHEHIQRSYAKAMPDEIVLLGGDEADLTTFVRETLGFQGTLTYLSFYKRNRGLIGELGRGKYALIADILRERGVIHALLHGIPDLLLRSDTAWLYRSTGINAILYAKRIYPYADVVTAGIGLKAGGHFTGGGEFKEKTAKADRTFMRHWPRSARPWLSTTDEALAEMADVPGWSGETFSATER</sequence>
<protein>
    <submittedName>
        <fullName evidence="1">Uncharacterized protein</fullName>
    </submittedName>
</protein>
<accession>A0A1F6CRU9</accession>
<organism evidence="1 2">
    <name type="scientific">Candidatus Kaiserbacteria bacterium RIFCSPHIGHO2_01_FULL_54_36b</name>
    <dbReference type="NCBI Taxonomy" id="1798483"/>
    <lineage>
        <taxon>Bacteria</taxon>
        <taxon>Candidatus Kaiseribacteriota</taxon>
    </lineage>
</organism>
<dbReference type="Proteomes" id="UP000176445">
    <property type="component" value="Unassembled WGS sequence"/>
</dbReference>
<dbReference type="EMBL" id="MFKW01000021">
    <property type="protein sequence ID" value="OGG51602.1"/>
    <property type="molecule type" value="Genomic_DNA"/>
</dbReference>
<comment type="caution">
    <text evidence="1">The sequence shown here is derived from an EMBL/GenBank/DDBJ whole genome shotgun (WGS) entry which is preliminary data.</text>
</comment>
<evidence type="ECO:0000313" key="2">
    <source>
        <dbReference type="Proteomes" id="UP000176445"/>
    </source>
</evidence>
<evidence type="ECO:0000313" key="1">
    <source>
        <dbReference type="EMBL" id="OGG51602.1"/>
    </source>
</evidence>
<proteinExistence type="predicted"/>
<dbReference type="AlphaFoldDB" id="A0A1F6CRU9"/>
<gene>
    <name evidence="1" type="ORF">A2704_04545</name>
</gene>
<name>A0A1F6CRU9_9BACT</name>